<evidence type="ECO:0000256" key="1">
    <source>
        <dbReference type="SAM" id="MobiDB-lite"/>
    </source>
</evidence>
<dbReference type="OrthoDB" id="3365698at2759"/>
<organism evidence="2 3">
    <name type="scientific">Hypsizygus marmoreus</name>
    <name type="common">White beech mushroom</name>
    <name type="synonym">Agaricus marmoreus</name>
    <dbReference type="NCBI Taxonomy" id="39966"/>
    <lineage>
        <taxon>Eukaryota</taxon>
        <taxon>Fungi</taxon>
        <taxon>Dikarya</taxon>
        <taxon>Basidiomycota</taxon>
        <taxon>Agaricomycotina</taxon>
        <taxon>Agaricomycetes</taxon>
        <taxon>Agaricomycetidae</taxon>
        <taxon>Agaricales</taxon>
        <taxon>Tricholomatineae</taxon>
        <taxon>Lyophyllaceae</taxon>
        <taxon>Hypsizygus</taxon>
    </lineage>
</organism>
<sequence length="514" mass="57688">MPKDPSLSTESSVYHKTREPDVLAPGLQRGALGSYTSPLHLEVGSSYRTCQAAAVAQGSPRFPGTANNSSSRDKLDGLFHDSPYMTPPYHVNLLPPEILAEIFVHCISEKEWVYPYQKSTPPMSLTHVCTHWRAIATSLSILWSSLALRRVGHRFDARNWLPTWLERSQNRPLNFHIVEFEPVALLLPHLHRWNGLSVVVDDRNVQHFLTIPLARASSLSSLTICADKCNQQALDELLASAHVIPNLRHFSWHSEYMPSTLVDLPFWTLTHLNLDCPIRLEQLLHFLSNSKQVIDLAVEDIRPPLTSAVVNVTLPHLISLDVRCNKFMSQVLDCLTLPTLRRLKLAEFTTKGVTYRKHEILSRLIARSSCRLETFDLNDYRITEEDLIGYLTDPCLRSVQTLNAIFVTDRALALLIYPTLNALGESILPCLTSLCLQGCYAADGTFAEMLASRWSPARKPNDGILPASLTFVNVAFRVDMSAMKSGVPLHGLDFEAAKTCMEKGLNIRWSEGFS</sequence>
<feature type="region of interest" description="Disordered" evidence="1">
    <location>
        <begin position="1"/>
        <end position="21"/>
    </location>
</feature>
<keyword evidence="3" id="KW-1185">Reference proteome</keyword>
<gene>
    <name evidence="2" type="ORF">Hypma_001935</name>
</gene>
<dbReference type="Gene3D" id="1.20.1280.50">
    <property type="match status" value="1"/>
</dbReference>
<dbReference type="SUPFAM" id="SSF52047">
    <property type="entry name" value="RNI-like"/>
    <property type="match status" value="1"/>
</dbReference>
<evidence type="ECO:0000313" key="3">
    <source>
        <dbReference type="Proteomes" id="UP000076154"/>
    </source>
</evidence>
<dbReference type="Proteomes" id="UP000076154">
    <property type="component" value="Unassembled WGS sequence"/>
</dbReference>
<dbReference type="InterPro" id="IPR032675">
    <property type="entry name" value="LRR_dom_sf"/>
</dbReference>
<evidence type="ECO:0000313" key="2">
    <source>
        <dbReference type="EMBL" id="RDB17289.1"/>
    </source>
</evidence>
<dbReference type="EMBL" id="LUEZ02000113">
    <property type="protein sequence ID" value="RDB17289.1"/>
    <property type="molecule type" value="Genomic_DNA"/>
</dbReference>
<name>A0A369J5G5_HYPMA</name>
<comment type="caution">
    <text evidence="2">The sequence shown here is derived from an EMBL/GenBank/DDBJ whole genome shotgun (WGS) entry which is preliminary data.</text>
</comment>
<reference evidence="2" key="1">
    <citation type="submission" date="2018-04" db="EMBL/GenBank/DDBJ databases">
        <title>Whole genome sequencing of Hypsizygus marmoreus.</title>
        <authorList>
            <person name="Choi I.-G."/>
            <person name="Min B."/>
            <person name="Kim J.-G."/>
            <person name="Kim S."/>
            <person name="Oh Y.-L."/>
            <person name="Kong W.-S."/>
            <person name="Park H."/>
            <person name="Jeong J."/>
            <person name="Song E.-S."/>
        </authorList>
    </citation>
    <scope>NUCLEOTIDE SEQUENCE [LARGE SCALE GENOMIC DNA]</scope>
    <source>
        <strain evidence="2">51987-8</strain>
    </source>
</reference>
<dbReference type="AlphaFoldDB" id="A0A369J5G5"/>
<protein>
    <submittedName>
        <fullName evidence="2">Uncharacterized protein</fullName>
    </submittedName>
</protein>
<dbReference type="InParanoid" id="A0A369J5G5"/>
<feature type="compositionally biased region" description="Polar residues" evidence="1">
    <location>
        <begin position="1"/>
        <end position="14"/>
    </location>
</feature>
<proteinExistence type="predicted"/>
<dbReference type="Gene3D" id="3.80.10.10">
    <property type="entry name" value="Ribonuclease Inhibitor"/>
    <property type="match status" value="1"/>
</dbReference>
<accession>A0A369J5G5</accession>